<evidence type="ECO:0000256" key="1">
    <source>
        <dbReference type="SAM" id="MobiDB-lite"/>
    </source>
</evidence>
<name>J4UH39_BEAB2</name>
<reference evidence="2 3" key="1">
    <citation type="journal article" date="2012" name="Sci. Rep.">
        <title>Genomic perspectives on the evolution of fungal entomopathogenicity in Beauveria bassiana.</title>
        <authorList>
            <person name="Xiao G."/>
            <person name="Ying S.H."/>
            <person name="Zheng P."/>
            <person name="Wang Z.L."/>
            <person name="Zhang S."/>
            <person name="Xie X.Q."/>
            <person name="Shang Y."/>
            <person name="St Leger R.J."/>
            <person name="Zhao G.P."/>
            <person name="Wang C."/>
            <person name="Feng M.G."/>
        </authorList>
    </citation>
    <scope>NUCLEOTIDE SEQUENCE [LARGE SCALE GENOMIC DNA]</scope>
    <source>
        <strain evidence="2 3">ARSEF 2860</strain>
    </source>
</reference>
<dbReference type="GeneID" id="19891725"/>
<sequence>MRIDNKRRQESSSNIINLINLIVSLTIDLSIAGSSNAPILLPLSSHFMHNTPVPHNKLVIYQDHPPHDCGTSFTNPVSTPSGHQPARRRLFRDPAALTPARPELVLASLYVAGFSPLLASSFISRHSWPLGFPRRHARPQFQPVSRLAFILSLVIGALPPNTAPAASPSAASSPTLQPSNPTTFLALSPPAARSR</sequence>
<dbReference type="RefSeq" id="XP_008602032.1">
    <property type="nucleotide sequence ID" value="XM_008603810.1"/>
</dbReference>
<evidence type="ECO:0000313" key="3">
    <source>
        <dbReference type="Proteomes" id="UP000002762"/>
    </source>
</evidence>
<dbReference type="Proteomes" id="UP000002762">
    <property type="component" value="Unassembled WGS sequence"/>
</dbReference>
<feature type="region of interest" description="Disordered" evidence="1">
    <location>
        <begin position="163"/>
        <end position="195"/>
    </location>
</feature>
<dbReference type="EMBL" id="JH725187">
    <property type="protein sequence ID" value="EJP62387.1"/>
    <property type="molecule type" value="Genomic_DNA"/>
</dbReference>
<dbReference type="AlphaFoldDB" id="J4UH39"/>
<gene>
    <name evidence="2" type="ORF">BBA_08713</name>
</gene>
<dbReference type="HOGENOM" id="CLU_1396064_0_0_1"/>
<feature type="compositionally biased region" description="Low complexity" evidence="1">
    <location>
        <begin position="163"/>
        <end position="179"/>
    </location>
</feature>
<dbReference type="InParanoid" id="J4UH39"/>
<proteinExistence type="predicted"/>
<protein>
    <submittedName>
        <fullName evidence="2">Uncharacterized protein</fullName>
    </submittedName>
</protein>
<accession>J4UH39</accession>
<organism evidence="2 3">
    <name type="scientific">Beauveria bassiana (strain ARSEF 2860)</name>
    <name type="common">White muscardine disease fungus</name>
    <name type="synonym">Tritirachium shiotae</name>
    <dbReference type="NCBI Taxonomy" id="655819"/>
    <lineage>
        <taxon>Eukaryota</taxon>
        <taxon>Fungi</taxon>
        <taxon>Dikarya</taxon>
        <taxon>Ascomycota</taxon>
        <taxon>Pezizomycotina</taxon>
        <taxon>Sordariomycetes</taxon>
        <taxon>Hypocreomycetidae</taxon>
        <taxon>Hypocreales</taxon>
        <taxon>Cordycipitaceae</taxon>
        <taxon>Beauveria</taxon>
    </lineage>
</organism>
<keyword evidence="3" id="KW-1185">Reference proteome</keyword>
<evidence type="ECO:0000313" key="2">
    <source>
        <dbReference type="EMBL" id="EJP62387.1"/>
    </source>
</evidence>